<dbReference type="PANTHER" id="PTHR10013">
    <property type="entry name" value="GENERAL VESICULAR TRANSPORT FACTOR P115"/>
    <property type="match status" value="1"/>
</dbReference>
<feature type="coiled-coil region" evidence="4">
    <location>
        <begin position="1263"/>
        <end position="1297"/>
    </location>
</feature>
<accession>A0A8H5F2A8</accession>
<evidence type="ECO:0000256" key="1">
    <source>
        <dbReference type="ARBA" id="ARBA00004555"/>
    </source>
</evidence>
<feature type="compositionally biased region" description="Low complexity" evidence="5">
    <location>
        <begin position="23"/>
        <end position="33"/>
    </location>
</feature>
<sequence length="1336" mass="146004">MRTMGNANSSIQLPSSNSRAHLPSSSSRVQLSPPSTPPKGRSFTKKRSIIFSRLGFGPSSADLSDTTTYSHHHSTAALNEKFVIVEQASPRHSPSSSLALAYNVLEPPERTDEAVAFDNFVQEYPEYRLTWILDTLRRTDFARLERAGETYVDYMGGAIYPASLVKMHTDFLNRSILGNTHSVSNSSKLSLECADEARLAVLNHFNASSEYTVIFTANASSALKLIAESFPFTNGSHLVIGADSHNSVHGIREFASSKGGHTVYVASTSQGGFDIPAAKHKPRSKQQAPSLFVLTAQSNITNAKLPLSMTQYAARLGYYTMVDAAALAATSVINISQYPIDAMAVSFYKMFGYPTGVGALVVKKTFLAQLKRPWFSGGNVDVVQVPGQIFTRAKAPHEQFEDGTINYVQLPAISNGLRFLSAYLPFLPLRLSSLLLYLSSTLSNLRHDTNGRPVVQILSRIPTRKLRTPLGKMLPNSFVEYAASTRNISLRTGCMCNPGGAAAILGIVEEMGELYPGVTLNDFEARMGRELGVIVISLRLEAKPAPTPMEFFSQTYVALRGPTGAPQTASDTISRLSDRLSPATLLADRRASVLALKGLARDCKQDVGDGALTGLLDVLYNDAEVDADMAKATLETLDILCQTEDAAPGSKELGFKYTDAVVVNERAIHTLFSLLADNNFYTRFPTLQFLTTLLHNRRQVVQSYFLTAPSGPGSIISVLEDKREIIRNEAITMVQALISQSPDIQKVLAFEGAFEKLFNTVTQEGGVDGGLVAQGALSCVDGLLRFNSSNQFPVSLDIHSVAPQEFALQFWDDQKTANTSLIIAIMGLLNGSKGNGALRLLPTNINFPLSDISLTPYVPVPDTNGEEWDRLELASALDALVELAIHGEYNGLDASKRTKESLELRSAAASVFEVTNFDHVNDVDNYVRRDEIRQVIVQAMVPPQDASPPQPSRSTPLLHALSAPPNTTSTLDLAAVTSTHVATLMFGHLLRSSPRAKAAARLIMPPPVTPPSSESAFFVPADGAPPPAPEEPEDDDEPQSLLYTLTENLSLSLLSRSRANTSDREAREWDRYVVGYLCLLSQWLWEDPKSVKDFLDAGGLGVLVEPINQTSEVDSVVPGLCAFLLGICYEYNREPGEITSRLSVDTLVGQMARFREDERFKAVGPDSIVLPFTTSALPSAKGSGSAEAEIWLDWAFVDFWKSNYYTVQRGFSMEPDQQASSSGQSAESAMLISSLRDVIRQQATEMEGLQSRLKESAKPDNELSELQKLVASLQSQLEASESKRKEVEKEQEDLLVLLDEVTTKRRKDKARLKDAGMEVSEDEAEDEDDDDDDDDE</sequence>
<dbReference type="Pfam" id="PF04871">
    <property type="entry name" value="Uso1_p115_C"/>
    <property type="match status" value="1"/>
</dbReference>
<evidence type="ECO:0000259" key="7">
    <source>
        <dbReference type="Pfam" id="PF04869"/>
    </source>
</evidence>
<feature type="region of interest" description="Disordered" evidence="5">
    <location>
        <begin position="1011"/>
        <end position="1038"/>
    </location>
</feature>
<evidence type="ECO:0000259" key="6">
    <source>
        <dbReference type="Pfam" id="PF00266"/>
    </source>
</evidence>
<feature type="compositionally biased region" description="Polar residues" evidence="5">
    <location>
        <begin position="1"/>
        <end position="19"/>
    </location>
</feature>
<dbReference type="OrthoDB" id="198977at2759"/>
<organism evidence="9 10">
    <name type="scientific">Psilocybe cf. subviscida</name>
    <dbReference type="NCBI Taxonomy" id="2480587"/>
    <lineage>
        <taxon>Eukaryota</taxon>
        <taxon>Fungi</taxon>
        <taxon>Dikarya</taxon>
        <taxon>Basidiomycota</taxon>
        <taxon>Agaricomycotina</taxon>
        <taxon>Agaricomycetes</taxon>
        <taxon>Agaricomycetidae</taxon>
        <taxon>Agaricales</taxon>
        <taxon>Agaricineae</taxon>
        <taxon>Strophariaceae</taxon>
        <taxon>Psilocybe</taxon>
    </lineage>
</organism>
<evidence type="ECO:0000256" key="4">
    <source>
        <dbReference type="SAM" id="Coils"/>
    </source>
</evidence>
<dbReference type="InterPro" id="IPR006953">
    <property type="entry name" value="Vesicle_Uso1_P115_head"/>
</dbReference>
<dbReference type="GO" id="GO:0005783">
    <property type="term" value="C:endoplasmic reticulum"/>
    <property type="evidence" value="ECO:0007669"/>
    <property type="project" value="TreeGrafter"/>
</dbReference>
<dbReference type="InterPro" id="IPR015421">
    <property type="entry name" value="PyrdxlP-dep_Trfase_major"/>
</dbReference>
<feature type="region of interest" description="Disordered" evidence="5">
    <location>
        <begin position="1"/>
        <end position="43"/>
    </location>
</feature>
<comment type="caution">
    <text evidence="9">The sequence shown here is derived from an EMBL/GenBank/DDBJ whole genome shotgun (WGS) entry which is preliminary data.</text>
</comment>
<reference evidence="9 10" key="1">
    <citation type="journal article" date="2020" name="ISME J.">
        <title>Uncovering the hidden diversity of litter-decomposition mechanisms in mushroom-forming fungi.</title>
        <authorList>
            <person name="Floudas D."/>
            <person name="Bentzer J."/>
            <person name="Ahren D."/>
            <person name="Johansson T."/>
            <person name="Persson P."/>
            <person name="Tunlid A."/>
        </authorList>
    </citation>
    <scope>NUCLEOTIDE SEQUENCE [LARGE SCALE GENOMIC DNA]</scope>
    <source>
        <strain evidence="9 10">CBS 101986</strain>
    </source>
</reference>
<dbReference type="Gene3D" id="1.25.10.10">
    <property type="entry name" value="Leucine-rich Repeat Variant"/>
    <property type="match status" value="2"/>
</dbReference>
<evidence type="ECO:0008006" key="11">
    <source>
        <dbReference type="Google" id="ProtNLM"/>
    </source>
</evidence>
<comment type="subcellular location">
    <subcellularLocation>
        <location evidence="1">Golgi apparatus</location>
    </subcellularLocation>
</comment>
<dbReference type="PANTHER" id="PTHR10013:SF0">
    <property type="entry name" value="GENERAL VESICULAR TRANSPORT FACTOR P115"/>
    <property type="match status" value="1"/>
</dbReference>
<feature type="compositionally biased region" description="Acidic residues" evidence="5">
    <location>
        <begin position="1319"/>
        <end position="1336"/>
    </location>
</feature>
<protein>
    <recommendedName>
        <fullName evidence="11">Aminotransferase class V domain-containing protein</fullName>
    </recommendedName>
</protein>
<dbReference type="Pfam" id="PF04869">
    <property type="entry name" value="Uso1_p115_head"/>
    <property type="match status" value="1"/>
</dbReference>
<feature type="domain" description="Uso1/p115-like vesicle tethering protein C-terminal" evidence="8">
    <location>
        <begin position="1233"/>
        <end position="1335"/>
    </location>
</feature>
<feature type="domain" description="Aminotransferase class V" evidence="6">
    <location>
        <begin position="151"/>
        <end position="422"/>
    </location>
</feature>
<feature type="region of interest" description="Disordered" evidence="5">
    <location>
        <begin position="1306"/>
        <end position="1336"/>
    </location>
</feature>
<dbReference type="InterPro" id="IPR015424">
    <property type="entry name" value="PyrdxlP-dep_Trfase"/>
</dbReference>
<dbReference type="InterPro" id="IPR006955">
    <property type="entry name" value="Uso1_p115_C"/>
</dbReference>
<proteinExistence type="predicted"/>
<gene>
    <name evidence="9" type="ORF">D9619_001623</name>
</gene>
<evidence type="ECO:0000313" key="9">
    <source>
        <dbReference type="EMBL" id="KAF5320951.1"/>
    </source>
</evidence>
<dbReference type="GO" id="GO:0005795">
    <property type="term" value="C:Golgi stack"/>
    <property type="evidence" value="ECO:0007669"/>
    <property type="project" value="TreeGrafter"/>
</dbReference>
<dbReference type="Gene3D" id="3.40.640.10">
    <property type="entry name" value="Type I PLP-dependent aspartate aminotransferase-like (Major domain)"/>
    <property type="match status" value="1"/>
</dbReference>
<dbReference type="GO" id="GO:0012507">
    <property type="term" value="C:ER to Golgi transport vesicle membrane"/>
    <property type="evidence" value="ECO:0007669"/>
    <property type="project" value="TreeGrafter"/>
</dbReference>
<dbReference type="InterPro" id="IPR011989">
    <property type="entry name" value="ARM-like"/>
</dbReference>
<evidence type="ECO:0000256" key="3">
    <source>
        <dbReference type="ARBA" id="ARBA00023054"/>
    </source>
</evidence>
<evidence type="ECO:0000313" key="10">
    <source>
        <dbReference type="Proteomes" id="UP000567179"/>
    </source>
</evidence>
<keyword evidence="3 4" id="KW-0175">Coiled coil</keyword>
<dbReference type="InterPro" id="IPR024095">
    <property type="entry name" value="Vesicle_P115"/>
</dbReference>
<dbReference type="SUPFAM" id="SSF53383">
    <property type="entry name" value="PLP-dependent transferases"/>
    <property type="match status" value="1"/>
</dbReference>
<name>A0A8H5F2A8_9AGAR</name>
<keyword evidence="10" id="KW-1185">Reference proteome</keyword>
<feature type="domain" description="Vesicle tethering protein Uso1/P115-like head" evidence="7">
    <location>
        <begin position="929"/>
        <end position="1209"/>
    </location>
</feature>
<dbReference type="GO" id="GO:0006888">
    <property type="term" value="P:endoplasmic reticulum to Golgi vesicle-mediated transport"/>
    <property type="evidence" value="ECO:0007669"/>
    <property type="project" value="TreeGrafter"/>
</dbReference>
<evidence type="ECO:0000256" key="5">
    <source>
        <dbReference type="SAM" id="MobiDB-lite"/>
    </source>
</evidence>
<keyword evidence="2" id="KW-0333">Golgi apparatus</keyword>
<dbReference type="GO" id="GO:0048280">
    <property type="term" value="P:vesicle fusion with Golgi apparatus"/>
    <property type="evidence" value="ECO:0007669"/>
    <property type="project" value="InterPro"/>
</dbReference>
<evidence type="ECO:0000259" key="8">
    <source>
        <dbReference type="Pfam" id="PF04871"/>
    </source>
</evidence>
<dbReference type="EMBL" id="JAACJJ010000028">
    <property type="protein sequence ID" value="KAF5320951.1"/>
    <property type="molecule type" value="Genomic_DNA"/>
</dbReference>
<dbReference type="InterPro" id="IPR016024">
    <property type="entry name" value="ARM-type_fold"/>
</dbReference>
<dbReference type="GO" id="GO:0000139">
    <property type="term" value="C:Golgi membrane"/>
    <property type="evidence" value="ECO:0007669"/>
    <property type="project" value="InterPro"/>
</dbReference>
<dbReference type="InterPro" id="IPR000192">
    <property type="entry name" value="Aminotrans_V_dom"/>
</dbReference>
<dbReference type="GO" id="GO:0048211">
    <property type="term" value="P:Golgi vesicle docking"/>
    <property type="evidence" value="ECO:0007669"/>
    <property type="project" value="TreeGrafter"/>
</dbReference>
<evidence type="ECO:0000256" key="2">
    <source>
        <dbReference type="ARBA" id="ARBA00023034"/>
    </source>
</evidence>
<dbReference type="Pfam" id="PF00266">
    <property type="entry name" value="Aminotran_5"/>
    <property type="match status" value="1"/>
</dbReference>
<dbReference type="GO" id="GO:0006886">
    <property type="term" value="P:intracellular protein transport"/>
    <property type="evidence" value="ECO:0007669"/>
    <property type="project" value="InterPro"/>
</dbReference>
<dbReference type="Proteomes" id="UP000567179">
    <property type="component" value="Unassembled WGS sequence"/>
</dbReference>
<dbReference type="SUPFAM" id="SSF48371">
    <property type="entry name" value="ARM repeat"/>
    <property type="match status" value="1"/>
</dbReference>